<dbReference type="Pfam" id="PF12937">
    <property type="entry name" value="F-box-like"/>
    <property type="match status" value="1"/>
</dbReference>
<dbReference type="OrthoDB" id="2371796at2759"/>
<dbReference type="AlphaFoldDB" id="A0A163JYU3"/>
<dbReference type="InParanoid" id="A0A163JYU3"/>
<evidence type="ECO:0000259" key="1">
    <source>
        <dbReference type="Pfam" id="PF12937"/>
    </source>
</evidence>
<keyword evidence="3" id="KW-1185">Reference proteome</keyword>
<dbReference type="InterPro" id="IPR001810">
    <property type="entry name" value="F-box_dom"/>
</dbReference>
<evidence type="ECO:0000313" key="3">
    <source>
        <dbReference type="Proteomes" id="UP000078561"/>
    </source>
</evidence>
<dbReference type="Gene3D" id="3.80.10.10">
    <property type="entry name" value="Ribonuclease Inhibitor"/>
    <property type="match status" value="1"/>
</dbReference>
<evidence type="ECO:0000313" key="2">
    <source>
        <dbReference type="EMBL" id="SAM04464.1"/>
    </source>
</evidence>
<protein>
    <recommendedName>
        <fullName evidence="1">F-box domain-containing protein</fullName>
    </recommendedName>
</protein>
<sequence length="366" mass="41474">MSTSRQLPNETISAIVDHIDNPHDLYQCTLTNTAFYKLANPKLWHDPTKVTKLSYYDFVHILVNDRQKKKQFAIDPSWSPYTATRFDHEIVRIASIRPIDPRNSSPYASLPSPDEMFGGSFCLVPEFLPILCPRLRTIVVTGYNNDFLRNLGNCRRLRTLDLDDMFLDTSYDGLASLRNCPLNSLSIVSQTWAAIDNISDLQQLTRLSTLEITTQDDDTTEVVEQLLFTSPQPSTNIAFPRLKSLRINCEGVNGVETHTLVHILTTYSKLRELSIGVDQLNIIQGHVFPHLRSLRLTDDGLASKEAIHSWINACPGLIDFLYSSNRELYDDDYDDDDNDDNGGNGGNDVYYYDTSYLLRVRSGGPL</sequence>
<dbReference type="InterPro" id="IPR032675">
    <property type="entry name" value="LRR_dom_sf"/>
</dbReference>
<gene>
    <name evidence="2" type="primary">ABSGL_10328.1 scaffold 11921</name>
</gene>
<accession>A0A163JYU3</accession>
<dbReference type="SUPFAM" id="SSF52047">
    <property type="entry name" value="RNI-like"/>
    <property type="match status" value="1"/>
</dbReference>
<proteinExistence type="predicted"/>
<dbReference type="EMBL" id="LT554386">
    <property type="protein sequence ID" value="SAM04464.1"/>
    <property type="molecule type" value="Genomic_DNA"/>
</dbReference>
<dbReference type="Proteomes" id="UP000078561">
    <property type="component" value="Unassembled WGS sequence"/>
</dbReference>
<feature type="domain" description="F-box" evidence="1">
    <location>
        <begin position="6"/>
        <end position="47"/>
    </location>
</feature>
<organism evidence="2">
    <name type="scientific">Absidia glauca</name>
    <name type="common">Pin mould</name>
    <dbReference type="NCBI Taxonomy" id="4829"/>
    <lineage>
        <taxon>Eukaryota</taxon>
        <taxon>Fungi</taxon>
        <taxon>Fungi incertae sedis</taxon>
        <taxon>Mucoromycota</taxon>
        <taxon>Mucoromycotina</taxon>
        <taxon>Mucoromycetes</taxon>
        <taxon>Mucorales</taxon>
        <taxon>Cunninghamellaceae</taxon>
        <taxon>Absidia</taxon>
    </lineage>
</organism>
<name>A0A163JYU3_ABSGL</name>
<reference evidence="2" key="1">
    <citation type="submission" date="2016-04" db="EMBL/GenBank/DDBJ databases">
        <authorList>
            <person name="Evans L.H."/>
            <person name="Alamgir A."/>
            <person name="Owens N."/>
            <person name="Weber N.D."/>
            <person name="Virtaneva K."/>
            <person name="Barbian K."/>
            <person name="Babar A."/>
            <person name="Rosenke K."/>
        </authorList>
    </citation>
    <scope>NUCLEOTIDE SEQUENCE [LARGE SCALE GENOMIC DNA]</scope>
    <source>
        <strain evidence="2">CBS 101.48</strain>
    </source>
</reference>